<dbReference type="InterPro" id="IPR009631">
    <property type="entry name" value="CGLD27-like"/>
</dbReference>
<dbReference type="AlphaFoldDB" id="A0A178UAF3"/>
<accession>A0A178UAF3</accession>
<comment type="subcellular location">
    <subcellularLocation>
        <location evidence="1">Plastid</location>
    </subcellularLocation>
</comment>
<evidence type="ECO:0000313" key="3">
    <source>
        <dbReference type="EMBL" id="OAO90137.1"/>
    </source>
</evidence>
<name>A0A178UAF3_ARATH</name>
<evidence type="ECO:0000256" key="2">
    <source>
        <dbReference type="ARBA" id="ARBA00022640"/>
    </source>
</evidence>
<dbReference type="PANTHER" id="PTHR34214">
    <property type="match status" value="1"/>
</dbReference>
<gene>
    <name evidence="3" type="ordered locus">AXX17_At5g67450</name>
</gene>
<evidence type="ECO:0000313" key="4">
    <source>
        <dbReference type="Proteomes" id="UP000078284"/>
    </source>
</evidence>
<dbReference type="Proteomes" id="UP000078284">
    <property type="component" value="Chromosome 5"/>
</dbReference>
<dbReference type="PANTHER" id="PTHR34214:SF3">
    <property type="entry name" value="PROTEIN CONSERVED IN THE GREEN LINEAGE AND DIATOMS 27, CHLOROPLASTIC"/>
    <property type="match status" value="1"/>
</dbReference>
<sequence>MLKQTLIGTGALLVSAFVLFVFATPVEDFFKTTLGSTENQPEVSISRTSNKFNIRKEQLLRLPVDVVTDDDLAAAAAEAADGRPVYCRDRYYRALAGGQYCKWEDLVK</sequence>
<dbReference type="ExpressionAtlas" id="A0A178UAF3">
    <property type="expression patterns" value="baseline and differential"/>
</dbReference>
<organism evidence="3 4">
    <name type="scientific">Arabidopsis thaliana</name>
    <name type="common">Mouse-ear cress</name>
    <dbReference type="NCBI Taxonomy" id="3702"/>
    <lineage>
        <taxon>Eukaryota</taxon>
        <taxon>Viridiplantae</taxon>
        <taxon>Streptophyta</taxon>
        <taxon>Embryophyta</taxon>
        <taxon>Tracheophyta</taxon>
        <taxon>Spermatophyta</taxon>
        <taxon>Magnoliopsida</taxon>
        <taxon>eudicotyledons</taxon>
        <taxon>Gunneridae</taxon>
        <taxon>Pentapetalae</taxon>
        <taxon>rosids</taxon>
        <taxon>malvids</taxon>
        <taxon>Brassicales</taxon>
        <taxon>Brassicaceae</taxon>
        <taxon>Camelineae</taxon>
        <taxon>Arabidopsis</taxon>
    </lineage>
</organism>
<dbReference type="GO" id="GO:0009536">
    <property type="term" value="C:plastid"/>
    <property type="evidence" value="ECO:0007669"/>
    <property type="project" value="UniProtKB-SubCell"/>
</dbReference>
<proteinExistence type="predicted"/>
<protein>
    <submittedName>
        <fullName evidence="3">CGLD27</fullName>
    </submittedName>
</protein>
<comment type="caution">
    <text evidence="3">The sequence shown here is derived from an EMBL/GenBank/DDBJ whole genome shotgun (WGS) entry which is preliminary data.</text>
</comment>
<dbReference type="EMBL" id="LUHQ01000005">
    <property type="protein sequence ID" value="OAO90137.1"/>
    <property type="molecule type" value="Genomic_DNA"/>
</dbReference>
<evidence type="ECO:0000256" key="1">
    <source>
        <dbReference type="ARBA" id="ARBA00004474"/>
    </source>
</evidence>
<reference evidence="4" key="1">
    <citation type="journal article" date="2016" name="Proc. Natl. Acad. Sci. U.S.A.">
        <title>Chromosome-level assembly of Arabidopsis thaliana Ler reveals the extent of translocation and inversion polymorphisms.</title>
        <authorList>
            <person name="Zapata L."/>
            <person name="Ding J."/>
            <person name="Willing E.M."/>
            <person name="Hartwig B."/>
            <person name="Bezdan D."/>
            <person name="Jiao W.B."/>
            <person name="Patel V."/>
            <person name="Velikkakam James G."/>
            <person name="Koornneef M."/>
            <person name="Ossowski S."/>
            <person name="Schneeberger K."/>
        </authorList>
    </citation>
    <scope>NUCLEOTIDE SEQUENCE [LARGE SCALE GENOMIC DNA]</scope>
    <source>
        <strain evidence="4">cv. Landsberg erecta</strain>
    </source>
</reference>
<keyword evidence="2" id="KW-0934">Plastid</keyword>